<dbReference type="RefSeq" id="WP_071523286.1">
    <property type="nucleotide sequence ID" value="NZ_JACDXE010000009.1"/>
</dbReference>
<dbReference type="InterPro" id="IPR027417">
    <property type="entry name" value="P-loop_NTPase"/>
</dbReference>
<gene>
    <name evidence="4" type="primary">hyaE</name>
</gene>
<dbReference type="Gene3D" id="3.40.50.300">
    <property type="entry name" value="P-loop containing nucleotide triphosphate hydrolases"/>
    <property type="match status" value="1"/>
</dbReference>
<evidence type="ECO:0000256" key="1">
    <source>
        <dbReference type="SAM" id="Coils"/>
    </source>
</evidence>
<dbReference type="EMBL" id="KP660423">
    <property type="protein sequence ID" value="AMK08262.1"/>
    <property type="molecule type" value="Genomic_DNA"/>
</dbReference>
<keyword evidence="3" id="KW-0812">Transmembrane</keyword>
<evidence type="ECO:0000313" key="4">
    <source>
        <dbReference type="EMBL" id="AMK08262.1"/>
    </source>
</evidence>
<sequence>MKKVIIIGHKQSNYQDVEKVFQCYGMNPPLPSKREKMSPIEIGHVLNKVLPSLEHTPKNVSFLSNKKSKIKKGNSAKNKSHKHAKTNTIQTTSSIWDNLSLDLMLANIEQNFWGWSDPNAIQILDYWANLDPNIHFVFVYDKPENLFQYHSLEEALKLDKHTVQEKFEEWQTYNEKILTYFNKYKDRSVLLNTQQLQNTKKTSLSEIYKHISAPDALVKKLNEPSLNKEMEIIEVNQDLSHQEECPLSNFIVSQIIKNSPTVTQVYEELQSHADLPYISEQKLVNDADFALLAWKDMIQKQVDANQYQHEKELELSTIKERQLEVTEKYQLTEQKLSETQKEIEQIKDENRKVKSEKVKLTASVQSTSKILSEKEKEISCIKSENTKIKEEKIKIDEAYHLTKKTLSDKEKALKTHQDEIEALKIIFNENISVQEDMQEKFHEANKRKQELEQELKAISDKKALLETENSQKTQVSESLENENKVLLAQLQLIQEELEKLYIDNQVLKAKPRLYGAADRIKNQLTYRLGYKIQRHGRSLFGLIFLPLILFCTYLRFKKEMKKYEWNTLPPIHEYEDAHKANRIKSHLSYKLGVIFLQEIKNPFKWLTLPYKLIKEGKQFKQS</sequence>
<feature type="coiled-coil region" evidence="1">
    <location>
        <begin position="329"/>
        <end position="510"/>
    </location>
</feature>
<protein>
    <submittedName>
        <fullName evidence="4">HyaE protein</fullName>
    </submittedName>
</protein>
<reference evidence="4" key="1">
    <citation type="submission" date="2015-01" db="EMBL/GenBank/DDBJ databases">
        <title>Draft genome sequence of Pasteurella multocida isolated from alpaca pneumonia.</title>
        <authorList>
            <person name="Maturrano L."/>
            <person name="Hurtado R."/>
            <person name="Allasi N."/>
            <person name="Juscamayta E."/>
            <person name="Fernandez D."/>
            <person name="Maximiliano J."/>
            <person name="Rimac R."/>
            <person name="Rosadio R."/>
        </authorList>
    </citation>
    <scope>NUCLEOTIDE SEQUENCE</scope>
    <source>
        <strain evidence="4">UNMSM</strain>
    </source>
</reference>
<keyword evidence="1" id="KW-0175">Coiled coil</keyword>
<dbReference type="AlphaFoldDB" id="A0A126QHI9"/>
<evidence type="ECO:0000256" key="3">
    <source>
        <dbReference type="SAM" id="Phobius"/>
    </source>
</evidence>
<proteinExistence type="predicted"/>
<accession>A0A126QHI9</accession>
<organism evidence="4">
    <name type="scientific">Pasteurella multocida</name>
    <dbReference type="NCBI Taxonomy" id="747"/>
    <lineage>
        <taxon>Bacteria</taxon>
        <taxon>Pseudomonadati</taxon>
        <taxon>Pseudomonadota</taxon>
        <taxon>Gammaproteobacteria</taxon>
        <taxon>Pasteurellales</taxon>
        <taxon>Pasteurellaceae</taxon>
        <taxon>Pasteurella</taxon>
    </lineage>
</organism>
<feature type="compositionally biased region" description="Basic residues" evidence="2">
    <location>
        <begin position="67"/>
        <end position="85"/>
    </location>
</feature>
<feature type="transmembrane region" description="Helical" evidence="3">
    <location>
        <begin position="538"/>
        <end position="556"/>
    </location>
</feature>
<name>A0A126QHI9_PASMD</name>
<feature type="region of interest" description="Disordered" evidence="2">
    <location>
        <begin position="67"/>
        <end position="86"/>
    </location>
</feature>
<evidence type="ECO:0000256" key="2">
    <source>
        <dbReference type="SAM" id="MobiDB-lite"/>
    </source>
</evidence>
<keyword evidence="3" id="KW-0472">Membrane</keyword>
<keyword evidence="3" id="KW-1133">Transmembrane helix</keyword>